<keyword evidence="2" id="KW-1185">Reference proteome</keyword>
<comment type="caution">
    <text evidence="1">The sequence shown here is derived from an EMBL/GenBank/DDBJ whole genome shotgun (WGS) entry which is preliminary data.</text>
</comment>
<reference evidence="1 2" key="1">
    <citation type="submission" date="2021-03" db="EMBL/GenBank/DDBJ databases">
        <title>Antimicrobial resistance genes in bacteria isolated from Japanese honey, and their potential for conferring macrolide and lincosamide resistance in the American foulbrood pathogen Paenibacillus larvae.</title>
        <authorList>
            <person name="Okamoto M."/>
            <person name="Kumagai M."/>
            <person name="Kanamori H."/>
            <person name="Takamatsu D."/>
        </authorList>
    </citation>
    <scope>NUCLEOTIDE SEQUENCE [LARGE SCALE GENOMIC DNA]</scope>
    <source>
        <strain evidence="1 2">J6TS1</strain>
    </source>
</reference>
<proteinExistence type="predicted"/>
<name>A0ABQ4KWT3_SIMTE</name>
<protein>
    <submittedName>
        <fullName evidence="1">Uncharacterized protein</fullName>
    </submittedName>
</protein>
<sequence length="73" mass="8758">MCEKCGGEGRYYEQVEFRLWKETPCLCDFSIKMRELRAKWEKADTEGKKIKIELQMSIERIENKKQLEARGQL</sequence>
<organism evidence="1 2">
    <name type="scientific">Siminovitchia terrae</name>
    <name type="common">Bacillus terrae</name>
    <dbReference type="NCBI Taxonomy" id="1914933"/>
    <lineage>
        <taxon>Bacteria</taxon>
        <taxon>Bacillati</taxon>
        <taxon>Bacillota</taxon>
        <taxon>Bacilli</taxon>
        <taxon>Bacillales</taxon>
        <taxon>Bacillaceae</taxon>
        <taxon>Siminovitchia</taxon>
    </lineage>
</organism>
<evidence type="ECO:0000313" key="2">
    <source>
        <dbReference type="Proteomes" id="UP000680670"/>
    </source>
</evidence>
<gene>
    <name evidence="1" type="ORF">J6TS1_19870</name>
</gene>
<accession>A0ABQ4KWT3</accession>
<evidence type="ECO:0000313" key="1">
    <source>
        <dbReference type="EMBL" id="GIN96117.1"/>
    </source>
</evidence>
<dbReference type="Proteomes" id="UP000680670">
    <property type="component" value="Unassembled WGS sequence"/>
</dbReference>
<dbReference type="EMBL" id="BORJ01000004">
    <property type="protein sequence ID" value="GIN96117.1"/>
    <property type="molecule type" value="Genomic_DNA"/>
</dbReference>